<evidence type="ECO:0000259" key="3">
    <source>
        <dbReference type="Pfam" id="PF03358"/>
    </source>
</evidence>
<dbReference type="InterPro" id="IPR050712">
    <property type="entry name" value="NAD(P)H-dep_reductase"/>
</dbReference>
<keyword evidence="2" id="KW-0285">Flavoprotein</keyword>
<keyword evidence="2" id="KW-0288">FMN</keyword>
<comment type="caution">
    <text evidence="4">The sequence shown here is derived from an EMBL/GenBank/DDBJ whole genome shotgun (WGS) entry which is preliminary data.</text>
</comment>
<dbReference type="SUPFAM" id="SSF52218">
    <property type="entry name" value="Flavoproteins"/>
    <property type="match status" value="1"/>
</dbReference>
<sequence>MRCLALCGSLRRASYNAALLRAVRTLAPPHVEIDLFGGMGDLPLFNPDLDPFISPTVRNLFERVDRSSALIIASPEYAHGMSGAMKNALDWLVGFEPFAGKAVAVLNASPRATHADAALKETLRTMASRVIESASITLPLLGSGLDDAGIVQSAELSQQIRGAIDALMREADE</sequence>
<dbReference type="InterPro" id="IPR029039">
    <property type="entry name" value="Flavoprotein-like_sf"/>
</dbReference>
<evidence type="ECO:0000313" key="5">
    <source>
        <dbReference type="Proteomes" id="UP001528850"/>
    </source>
</evidence>
<evidence type="ECO:0000256" key="1">
    <source>
        <dbReference type="ARBA" id="ARBA00001917"/>
    </source>
</evidence>
<dbReference type="Proteomes" id="UP001528850">
    <property type="component" value="Unassembled WGS sequence"/>
</dbReference>
<gene>
    <name evidence="4" type="ORF">P3W24_12225</name>
</gene>
<name>A0ABT6BCF7_9GAMM</name>
<evidence type="ECO:0000313" key="4">
    <source>
        <dbReference type="EMBL" id="MDF4025734.1"/>
    </source>
</evidence>
<dbReference type="PANTHER" id="PTHR30543">
    <property type="entry name" value="CHROMATE REDUCTASE"/>
    <property type="match status" value="1"/>
</dbReference>
<evidence type="ECO:0000256" key="2">
    <source>
        <dbReference type="ARBA" id="ARBA00022643"/>
    </source>
</evidence>
<comment type="cofactor">
    <cofactor evidence="1">
        <name>FMN</name>
        <dbReference type="ChEBI" id="CHEBI:58210"/>
    </cofactor>
</comment>
<reference evidence="4 5" key="1">
    <citation type="journal article" date="2024" name="Curr. Microbiol.">
        <title>Luteibacter sahnii sp. nov., A Novel Yellow-Colored Xanthomonadin Pigment Producing Probiotic Bacterium from Healthy Rice Seed Microbiome.</title>
        <authorList>
            <person name="Jaiswal G."/>
            <person name="Rana R."/>
            <person name="Nayak P.K."/>
            <person name="Chouhan R."/>
            <person name="Gandhi S.G."/>
            <person name="Patel H.K."/>
            <person name="Patil P.B."/>
        </authorList>
    </citation>
    <scope>NUCLEOTIDE SEQUENCE [LARGE SCALE GENOMIC DNA]</scope>
    <source>
        <strain evidence="4 5">PPL201</strain>
    </source>
</reference>
<accession>A0ABT6BCF7</accession>
<dbReference type="PANTHER" id="PTHR30543:SF21">
    <property type="entry name" value="NAD(P)H-DEPENDENT FMN REDUCTASE LOT6"/>
    <property type="match status" value="1"/>
</dbReference>
<proteinExistence type="predicted"/>
<dbReference type="InterPro" id="IPR005025">
    <property type="entry name" value="FMN_Rdtase-like_dom"/>
</dbReference>
<dbReference type="Pfam" id="PF03358">
    <property type="entry name" value="FMN_red"/>
    <property type="match status" value="1"/>
</dbReference>
<protein>
    <submittedName>
        <fullName evidence="4">NAD(P)H-dependent oxidoreductase</fullName>
    </submittedName>
</protein>
<dbReference type="EMBL" id="JARJJS010000002">
    <property type="protein sequence ID" value="MDF4025734.1"/>
    <property type="molecule type" value="Genomic_DNA"/>
</dbReference>
<keyword evidence="5" id="KW-1185">Reference proteome</keyword>
<organism evidence="4 5">
    <name type="scientific">Luteibacter sahnii</name>
    <dbReference type="NCBI Taxonomy" id="3021977"/>
    <lineage>
        <taxon>Bacteria</taxon>
        <taxon>Pseudomonadati</taxon>
        <taxon>Pseudomonadota</taxon>
        <taxon>Gammaproteobacteria</taxon>
        <taxon>Lysobacterales</taxon>
        <taxon>Rhodanobacteraceae</taxon>
        <taxon>Luteibacter</taxon>
    </lineage>
</organism>
<dbReference type="Gene3D" id="3.40.50.360">
    <property type="match status" value="1"/>
</dbReference>
<feature type="domain" description="NADPH-dependent FMN reductase-like" evidence="3">
    <location>
        <begin position="1"/>
        <end position="131"/>
    </location>
</feature>